<name>A0A8R7PAN8_TRIUA</name>
<dbReference type="Gramene" id="TuG1812G0200001245.01.T01">
    <property type="protein sequence ID" value="TuG1812G0200001245.01.T01"/>
    <property type="gene ID" value="TuG1812G0200001245.01"/>
</dbReference>
<evidence type="ECO:0000313" key="1">
    <source>
        <dbReference type="EnsemblPlants" id="TuG1812G0200001245.01.T01"/>
    </source>
</evidence>
<dbReference type="EnsemblPlants" id="TuG1812G0200001245.01.T01">
    <property type="protein sequence ID" value="TuG1812G0200001245.01.T01"/>
    <property type="gene ID" value="TuG1812G0200001245.01"/>
</dbReference>
<proteinExistence type="predicted"/>
<dbReference type="Proteomes" id="UP000015106">
    <property type="component" value="Chromosome 2"/>
</dbReference>
<protein>
    <submittedName>
        <fullName evidence="1">Uncharacterized protein</fullName>
    </submittedName>
</protein>
<dbReference type="AlphaFoldDB" id="A0A8R7PAN8"/>
<organism evidence="1 2">
    <name type="scientific">Triticum urartu</name>
    <name type="common">Red wild einkorn</name>
    <name type="synonym">Crithodium urartu</name>
    <dbReference type="NCBI Taxonomy" id="4572"/>
    <lineage>
        <taxon>Eukaryota</taxon>
        <taxon>Viridiplantae</taxon>
        <taxon>Streptophyta</taxon>
        <taxon>Embryophyta</taxon>
        <taxon>Tracheophyta</taxon>
        <taxon>Spermatophyta</taxon>
        <taxon>Magnoliopsida</taxon>
        <taxon>Liliopsida</taxon>
        <taxon>Poales</taxon>
        <taxon>Poaceae</taxon>
        <taxon>BOP clade</taxon>
        <taxon>Pooideae</taxon>
        <taxon>Triticodae</taxon>
        <taxon>Triticeae</taxon>
        <taxon>Triticinae</taxon>
        <taxon>Triticum</taxon>
    </lineage>
</organism>
<reference evidence="1" key="3">
    <citation type="submission" date="2022-06" db="UniProtKB">
        <authorList>
            <consortium name="EnsemblPlants"/>
        </authorList>
    </citation>
    <scope>IDENTIFICATION</scope>
</reference>
<evidence type="ECO:0000313" key="2">
    <source>
        <dbReference type="Proteomes" id="UP000015106"/>
    </source>
</evidence>
<reference evidence="1" key="2">
    <citation type="submission" date="2018-03" db="EMBL/GenBank/DDBJ databases">
        <title>The Triticum urartu genome reveals the dynamic nature of wheat genome evolution.</title>
        <authorList>
            <person name="Ling H."/>
            <person name="Ma B."/>
            <person name="Shi X."/>
            <person name="Liu H."/>
            <person name="Dong L."/>
            <person name="Sun H."/>
            <person name="Cao Y."/>
            <person name="Gao Q."/>
            <person name="Zheng S."/>
            <person name="Li Y."/>
            <person name="Yu Y."/>
            <person name="Du H."/>
            <person name="Qi M."/>
            <person name="Li Y."/>
            <person name="Yu H."/>
            <person name="Cui Y."/>
            <person name="Wang N."/>
            <person name="Chen C."/>
            <person name="Wu H."/>
            <person name="Zhao Y."/>
            <person name="Zhang J."/>
            <person name="Li Y."/>
            <person name="Zhou W."/>
            <person name="Zhang B."/>
            <person name="Hu W."/>
            <person name="Eijk M."/>
            <person name="Tang J."/>
            <person name="Witsenboer H."/>
            <person name="Zhao S."/>
            <person name="Li Z."/>
            <person name="Zhang A."/>
            <person name="Wang D."/>
            <person name="Liang C."/>
        </authorList>
    </citation>
    <scope>NUCLEOTIDE SEQUENCE [LARGE SCALE GENOMIC DNA]</scope>
    <source>
        <strain evidence="1">cv. G1812</strain>
    </source>
</reference>
<keyword evidence="2" id="KW-1185">Reference proteome</keyword>
<accession>A0A8R7PAN8</accession>
<sequence length="81" mass="9685">MKATQHYVELTINCCCGRARIIWCIVAREKQDEASPRRRRKKNAINEVMVIRTVVRVLFCRYRYLSMLLKQMMFATCEIAR</sequence>
<reference evidence="2" key="1">
    <citation type="journal article" date="2013" name="Nature">
        <title>Draft genome of the wheat A-genome progenitor Triticum urartu.</title>
        <authorList>
            <person name="Ling H.Q."/>
            <person name="Zhao S."/>
            <person name="Liu D."/>
            <person name="Wang J."/>
            <person name="Sun H."/>
            <person name="Zhang C."/>
            <person name="Fan H."/>
            <person name="Li D."/>
            <person name="Dong L."/>
            <person name="Tao Y."/>
            <person name="Gao C."/>
            <person name="Wu H."/>
            <person name="Li Y."/>
            <person name="Cui Y."/>
            <person name="Guo X."/>
            <person name="Zheng S."/>
            <person name="Wang B."/>
            <person name="Yu K."/>
            <person name="Liang Q."/>
            <person name="Yang W."/>
            <person name="Lou X."/>
            <person name="Chen J."/>
            <person name="Feng M."/>
            <person name="Jian J."/>
            <person name="Zhang X."/>
            <person name="Luo G."/>
            <person name="Jiang Y."/>
            <person name="Liu J."/>
            <person name="Wang Z."/>
            <person name="Sha Y."/>
            <person name="Zhang B."/>
            <person name="Wu H."/>
            <person name="Tang D."/>
            <person name="Shen Q."/>
            <person name="Xue P."/>
            <person name="Zou S."/>
            <person name="Wang X."/>
            <person name="Liu X."/>
            <person name="Wang F."/>
            <person name="Yang Y."/>
            <person name="An X."/>
            <person name="Dong Z."/>
            <person name="Zhang K."/>
            <person name="Zhang X."/>
            <person name="Luo M.C."/>
            <person name="Dvorak J."/>
            <person name="Tong Y."/>
            <person name="Wang J."/>
            <person name="Yang H."/>
            <person name="Li Z."/>
            <person name="Wang D."/>
            <person name="Zhang A."/>
            <person name="Wang J."/>
        </authorList>
    </citation>
    <scope>NUCLEOTIDE SEQUENCE</scope>
    <source>
        <strain evidence="2">cv. G1812</strain>
    </source>
</reference>